<proteinExistence type="predicted"/>
<sequence>MIVQKEIPRFISIGGTRVKIWYRGQPLRCGLCCKVGYQAAACASKGKGFKCHQEGHFAINRTVAAGALPGVTNVPAVTGSKPIADPITGGDEEVVSVSGSEAGSEAGSEGSEDRFASLPTANGGDDVPVPCDSVVVTAVDGFASSAVEPSVSQETNSPPVGSAEPNPTVEANWSSVTRRRAGGKVSKKVLKAQPSLPRGAVLAVKEMASDLTKPSVTSSRLLPLFSKQLENRQSKSACGYCITARIEKIVSSDLHNLLI</sequence>
<accession>A0A2B4R6G2</accession>
<evidence type="ECO:0000313" key="2">
    <source>
        <dbReference type="EMBL" id="PFX11978.1"/>
    </source>
</evidence>
<dbReference type="Proteomes" id="UP000225706">
    <property type="component" value="Unassembled WGS sequence"/>
</dbReference>
<feature type="compositionally biased region" description="Polar residues" evidence="1">
    <location>
        <begin position="150"/>
        <end position="159"/>
    </location>
</feature>
<organism evidence="2 3">
    <name type="scientific">Stylophora pistillata</name>
    <name type="common">Smooth cauliflower coral</name>
    <dbReference type="NCBI Taxonomy" id="50429"/>
    <lineage>
        <taxon>Eukaryota</taxon>
        <taxon>Metazoa</taxon>
        <taxon>Cnidaria</taxon>
        <taxon>Anthozoa</taxon>
        <taxon>Hexacorallia</taxon>
        <taxon>Scleractinia</taxon>
        <taxon>Astrocoeniina</taxon>
        <taxon>Pocilloporidae</taxon>
        <taxon>Stylophora</taxon>
    </lineage>
</organism>
<evidence type="ECO:0000313" key="3">
    <source>
        <dbReference type="Proteomes" id="UP000225706"/>
    </source>
</evidence>
<comment type="caution">
    <text evidence="2">The sequence shown here is derived from an EMBL/GenBank/DDBJ whole genome shotgun (WGS) entry which is preliminary data.</text>
</comment>
<reference evidence="3" key="1">
    <citation type="journal article" date="2017" name="bioRxiv">
        <title>Comparative analysis of the genomes of Stylophora pistillata and Acropora digitifera provides evidence for extensive differences between species of corals.</title>
        <authorList>
            <person name="Voolstra C.R."/>
            <person name="Li Y."/>
            <person name="Liew Y.J."/>
            <person name="Baumgarten S."/>
            <person name="Zoccola D."/>
            <person name="Flot J.-F."/>
            <person name="Tambutte S."/>
            <person name="Allemand D."/>
            <person name="Aranda M."/>
        </authorList>
    </citation>
    <scope>NUCLEOTIDE SEQUENCE [LARGE SCALE GENOMIC DNA]</scope>
</reference>
<gene>
    <name evidence="2" type="ORF">AWC38_SpisGene24138</name>
</gene>
<keyword evidence="3" id="KW-1185">Reference proteome</keyword>
<protein>
    <submittedName>
        <fullName evidence="2">Uncharacterized protein</fullName>
    </submittedName>
</protein>
<dbReference type="EMBL" id="LSMT01001686">
    <property type="protein sequence ID" value="PFX11978.1"/>
    <property type="molecule type" value="Genomic_DNA"/>
</dbReference>
<name>A0A2B4R6G2_STYPI</name>
<feature type="region of interest" description="Disordered" evidence="1">
    <location>
        <begin position="146"/>
        <end position="170"/>
    </location>
</feature>
<feature type="region of interest" description="Disordered" evidence="1">
    <location>
        <begin position="80"/>
        <end position="129"/>
    </location>
</feature>
<evidence type="ECO:0000256" key="1">
    <source>
        <dbReference type="SAM" id="MobiDB-lite"/>
    </source>
</evidence>
<dbReference type="AlphaFoldDB" id="A0A2B4R6G2"/>
<feature type="compositionally biased region" description="Low complexity" evidence="1">
    <location>
        <begin position="95"/>
        <end position="109"/>
    </location>
</feature>